<keyword evidence="2 5" id="KW-0132">Cell division</keyword>
<evidence type="ECO:0000256" key="3">
    <source>
        <dbReference type="ARBA" id="ARBA00022829"/>
    </source>
</evidence>
<dbReference type="GO" id="GO:0051301">
    <property type="term" value="P:cell division"/>
    <property type="evidence" value="ECO:0007669"/>
    <property type="project" value="UniProtKB-KW"/>
</dbReference>
<dbReference type="EMBL" id="FQZP01000063">
    <property type="protein sequence ID" value="SHJ51012.1"/>
    <property type="molecule type" value="Genomic_DNA"/>
</dbReference>
<accession>A0A1M6JWD4</accession>
<comment type="similarity">
    <text evidence="5">Belongs to the ScpB family.</text>
</comment>
<dbReference type="HAMAP" id="MF_01804">
    <property type="entry name" value="ScpB"/>
    <property type="match status" value="1"/>
</dbReference>
<evidence type="ECO:0000256" key="2">
    <source>
        <dbReference type="ARBA" id="ARBA00022618"/>
    </source>
</evidence>
<dbReference type="Proteomes" id="UP000324781">
    <property type="component" value="Unassembled WGS sequence"/>
</dbReference>
<keyword evidence="4 5" id="KW-0131">Cell cycle</keyword>
<proteinExistence type="inferred from homology"/>
<dbReference type="GO" id="GO:0005737">
    <property type="term" value="C:cytoplasm"/>
    <property type="evidence" value="ECO:0007669"/>
    <property type="project" value="UniProtKB-SubCell"/>
</dbReference>
<evidence type="ECO:0000313" key="6">
    <source>
        <dbReference type="EMBL" id="SHJ51012.1"/>
    </source>
</evidence>
<gene>
    <name evidence="5" type="primary">scpB</name>
    <name evidence="6" type="ORF">SAMN05444373_106311</name>
</gene>
<dbReference type="PIRSF" id="PIRSF019345">
    <property type="entry name" value="ScpB"/>
    <property type="match status" value="1"/>
</dbReference>
<dbReference type="PANTHER" id="PTHR34298:SF2">
    <property type="entry name" value="SEGREGATION AND CONDENSATION PROTEIN B"/>
    <property type="match status" value="1"/>
</dbReference>
<dbReference type="GO" id="GO:0051304">
    <property type="term" value="P:chromosome separation"/>
    <property type="evidence" value="ECO:0007669"/>
    <property type="project" value="InterPro"/>
</dbReference>
<dbReference type="InterPro" id="IPR036388">
    <property type="entry name" value="WH-like_DNA-bd_sf"/>
</dbReference>
<dbReference type="SUPFAM" id="SSF46785">
    <property type="entry name" value="Winged helix' DNA-binding domain"/>
    <property type="match status" value="2"/>
</dbReference>
<evidence type="ECO:0000256" key="4">
    <source>
        <dbReference type="ARBA" id="ARBA00023306"/>
    </source>
</evidence>
<dbReference type="Gene3D" id="1.10.10.10">
    <property type="entry name" value="Winged helix-like DNA-binding domain superfamily/Winged helix DNA-binding domain"/>
    <property type="match status" value="2"/>
</dbReference>
<protein>
    <recommendedName>
        <fullName evidence="5">Segregation and condensation protein B</fullName>
    </recommendedName>
</protein>
<reference evidence="6 7" key="1">
    <citation type="submission" date="2016-11" db="EMBL/GenBank/DDBJ databases">
        <authorList>
            <person name="Varghese N."/>
            <person name="Submissions S."/>
        </authorList>
    </citation>
    <scope>NUCLEOTIDE SEQUENCE [LARGE SCALE GENOMIC DNA]</scope>
    <source>
        <strain evidence="6 7">DSM 19027</strain>
    </source>
</reference>
<dbReference type="InterPro" id="IPR036390">
    <property type="entry name" value="WH_DNA-bd_sf"/>
</dbReference>
<comment type="subcellular location">
    <subcellularLocation>
        <location evidence="5">Cytoplasm</location>
    </subcellularLocation>
    <text evidence="5">Associated with two foci at the outer edges of the nucleoid region in young cells, and at four foci within both cell halves in older cells.</text>
</comment>
<comment type="subunit">
    <text evidence="5">Homodimer. Homodimerization may be required to stabilize the binding of ScpA to the Smc head domains. Component of a cohesin-like complex composed of ScpA, ScpB and the Smc homodimer, in which ScpA and ScpB bind to the head domain of Smc. The presence of the three proteins is required for the association of the complex with DNA.</text>
</comment>
<dbReference type="Pfam" id="PF04079">
    <property type="entry name" value="SMC_ScpB"/>
    <property type="match status" value="1"/>
</dbReference>
<evidence type="ECO:0000256" key="1">
    <source>
        <dbReference type="ARBA" id="ARBA00022490"/>
    </source>
</evidence>
<comment type="function">
    <text evidence="5">Participates in chromosomal partition during cell division. May act via the formation of a condensin-like complex containing Smc and ScpA that pull DNA away from mid-cell into both cell halves.</text>
</comment>
<name>A0A1M6JWD4_9FIRM</name>
<keyword evidence="1 5" id="KW-0963">Cytoplasm</keyword>
<dbReference type="PANTHER" id="PTHR34298">
    <property type="entry name" value="SEGREGATION AND CONDENSATION PROTEIN B"/>
    <property type="match status" value="1"/>
</dbReference>
<evidence type="ECO:0000313" key="7">
    <source>
        <dbReference type="Proteomes" id="UP000324781"/>
    </source>
</evidence>
<dbReference type="RefSeq" id="WP_324449698.1">
    <property type="nucleotide sequence ID" value="NZ_DAONMB010000082.1"/>
</dbReference>
<evidence type="ECO:0000256" key="5">
    <source>
        <dbReference type="HAMAP-Rule" id="MF_01804"/>
    </source>
</evidence>
<dbReference type="NCBIfam" id="TIGR00281">
    <property type="entry name" value="SMC-Scp complex subunit ScpB"/>
    <property type="match status" value="1"/>
</dbReference>
<keyword evidence="3 5" id="KW-0159">Chromosome partition</keyword>
<keyword evidence="7" id="KW-1185">Reference proteome</keyword>
<sequence>MSTINDTEMIIEAVLFAAGDPVPLEKLAEIIEQDKKTTRGILTNMQYKYQHASRGIMLRELDGAWQLCTKPELDPYISRLGPARKKQGLTPAAYETLAIIAYNQPVTRAYIEQIRGVNSDSVIMKLMERNLIREAGRDDAPGRPKLYETTEEFLRVFGFSSLKDLPPLEMNEIPEVVEKMPVD</sequence>
<dbReference type="AlphaFoldDB" id="A0A1M6JWD4"/>
<dbReference type="InterPro" id="IPR005234">
    <property type="entry name" value="ScpB_csome_segregation"/>
</dbReference>
<dbReference type="GO" id="GO:0006260">
    <property type="term" value="P:DNA replication"/>
    <property type="evidence" value="ECO:0007669"/>
    <property type="project" value="UniProtKB-UniRule"/>
</dbReference>
<organism evidence="6 7">
    <name type="scientific">Thermoclostridium caenicola</name>
    <dbReference type="NCBI Taxonomy" id="659425"/>
    <lineage>
        <taxon>Bacteria</taxon>
        <taxon>Bacillati</taxon>
        <taxon>Bacillota</taxon>
        <taxon>Clostridia</taxon>
        <taxon>Eubacteriales</taxon>
        <taxon>Oscillospiraceae</taxon>
        <taxon>Thermoclostridium</taxon>
    </lineage>
</organism>